<dbReference type="Pfam" id="PF06792">
    <property type="entry name" value="UPF0261"/>
    <property type="match status" value="1"/>
</dbReference>
<comment type="caution">
    <text evidence="3">The sequence shown here is derived from an EMBL/GenBank/DDBJ whole genome shotgun (WGS) entry which is preliminary data.</text>
</comment>
<organism evidence="3 4">
    <name type="scientific">Spirosoma validum</name>
    <dbReference type="NCBI Taxonomy" id="2771355"/>
    <lineage>
        <taxon>Bacteria</taxon>
        <taxon>Pseudomonadati</taxon>
        <taxon>Bacteroidota</taxon>
        <taxon>Cytophagia</taxon>
        <taxon>Cytophagales</taxon>
        <taxon>Cytophagaceae</taxon>
        <taxon>Spirosoma</taxon>
    </lineage>
</organism>
<dbReference type="GO" id="GO:0005524">
    <property type="term" value="F:ATP binding"/>
    <property type="evidence" value="ECO:0007669"/>
    <property type="project" value="UniProtKB-KW"/>
</dbReference>
<dbReference type="EMBL" id="JACXAA010000007">
    <property type="protein sequence ID" value="MBD2755138.1"/>
    <property type="molecule type" value="Genomic_DNA"/>
</dbReference>
<dbReference type="Gene3D" id="3.40.50.12030">
    <property type="entry name" value="Uncharacterised protein family UPF0261, NC domain"/>
    <property type="match status" value="1"/>
</dbReference>
<dbReference type="InterPro" id="IPR044122">
    <property type="entry name" value="UPF0261_N"/>
</dbReference>
<dbReference type="CDD" id="cd15488">
    <property type="entry name" value="Tm-1-like"/>
    <property type="match status" value="1"/>
</dbReference>
<dbReference type="Gene3D" id="3.40.50.12020">
    <property type="entry name" value="Uncharacterised protein family UPF0261, NN domain"/>
    <property type="match status" value="1"/>
</dbReference>
<dbReference type="Pfam" id="PF23189">
    <property type="entry name" value="UPF0261_C"/>
    <property type="match status" value="1"/>
</dbReference>
<keyword evidence="3" id="KW-0547">Nucleotide-binding</keyword>
<sequence length="405" mass="42894">MSQYILLIGCFDTKGEVFAYLRKAILAKGERVLTIDTGVMGTTSDFSVDYEADVVAREANHSLNELRKNQDRGQAIDVMGRGAAAIVGQLVDAGTVKAVMGMGGGGGTFIALSAMQAVPFGIPKLCLSTLAAKDLSRQIGSKDITLMPSVVDVAGLNSMIAPLIEQAAAAICAMTNVSTTFTSESLGRIAISMFGNTTACVDQCTDLLRRQGYEVFAFHANGVGGKTMEALISEGCFDAVLDITTTELADDLCEGICSAGPDRLSAAATLGIPQVVVPGCLDMVNFGHPDTVPAQFKQRKLYSWAPDVTLMRTDEAENGELGLRLAQKLNQSSGLVTVVLPLKGLSQIGSAGNIFYEPQSDKALFDAIKNNIASHIDVIESPDHINDKSFSTLLVNCLLAMVQER</sequence>
<evidence type="ECO:0000259" key="1">
    <source>
        <dbReference type="Pfam" id="PF06792"/>
    </source>
</evidence>
<evidence type="ECO:0000313" key="3">
    <source>
        <dbReference type="EMBL" id="MBD2755138.1"/>
    </source>
</evidence>
<dbReference type="InterPro" id="IPR051353">
    <property type="entry name" value="Tobamovirus_resist_UPF0261"/>
</dbReference>
<evidence type="ECO:0000313" key="4">
    <source>
        <dbReference type="Proteomes" id="UP000653797"/>
    </source>
</evidence>
<feature type="domain" description="UPF0261" evidence="1">
    <location>
        <begin position="4"/>
        <end position="178"/>
    </location>
</feature>
<dbReference type="PANTHER" id="PTHR31862">
    <property type="entry name" value="UPF0261 DOMAIN PROTEIN (AFU_ORTHOLOGUE AFUA_1G10120)"/>
    <property type="match status" value="1"/>
</dbReference>
<dbReference type="PANTHER" id="PTHR31862:SF1">
    <property type="entry name" value="UPF0261 DOMAIN PROTEIN (AFU_ORTHOLOGUE AFUA_1G10120)"/>
    <property type="match status" value="1"/>
</dbReference>
<dbReference type="InterPro" id="IPR056778">
    <property type="entry name" value="UPF0261_C"/>
</dbReference>
<proteinExistence type="predicted"/>
<protein>
    <submittedName>
        <fullName evidence="3">Tm-1-like ATP-binding domain-containing protein</fullName>
    </submittedName>
</protein>
<evidence type="ECO:0000259" key="2">
    <source>
        <dbReference type="Pfam" id="PF23189"/>
    </source>
</evidence>
<reference evidence="3" key="1">
    <citation type="submission" date="2020-09" db="EMBL/GenBank/DDBJ databases">
        <authorList>
            <person name="Kim M.K."/>
        </authorList>
    </citation>
    <scope>NUCLEOTIDE SEQUENCE</scope>
    <source>
        <strain evidence="3">BT704</strain>
    </source>
</reference>
<dbReference type="AlphaFoldDB" id="A0A927GEX5"/>
<dbReference type="NCBIfam" id="NF002674">
    <property type="entry name" value="PRK02399.1-2"/>
    <property type="match status" value="1"/>
</dbReference>
<dbReference type="RefSeq" id="WP_191040756.1">
    <property type="nucleotide sequence ID" value="NZ_JACXAA010000007.1"/>
</dbReference>
<accession>A0A927GEX5</accession>
<feature type="domain" description="UPF0261" evidence="2">
    <location>
        <begin position="188"/>
        <end position="401"/>
    </location>
</feature>
<dbReference type="PIRSF" id="PIRSF033271">
    <property type="entry name" value="UCP033271"/>
    <property type="match status" value="1"/>
</dbReference>
<dbReference type="InterPro" id="IPR008322">
    <property type="entry name" value="UPF0261"/>
</dbReference>
<keyword evidence="3" id="KW-0067">ATP-binding</keyword>
<keyword evidence="4" id="KW-1185">Reference proteome</keyword>
<name>A0A927GEX5_9BACT</name>
<gene>
    <name evidence="3" type="ORF">IC230_19715</name>
</gene>
<dbReference type="Proteomes" id="UP000653797">
    <property type="component" value="Unassembled WGS sequence"/>
</dbReference>